<comment type="subcellular location">
    <subcellularLocation>
        <location evidence="1">Membrane</location>
        <topology evidence="1">Multi-pass membrane protein</topology>
    </subcellularLocation>
</comment>
<evidence type="ECO:0000256" key="3">
    <source>
        <dbReference type="ARBA" id="ARBA00022989"/>
    </source>
</evidence>
<dbReference type="NCBIfam" id="NF045897">
    <property type="entry name" value="SCO3242_trans"/>
    <property type="match status" value="1"/>
</dbReference>
<organism evidence="5 6">
    <name type="scientific">Mycobacterium shinjukuense</name>
    <dbReference type="NCBI Taxonomy" id="398694"/>
    <lineage>
        <taxon>Bacteria</taxon>
        <taxon>Bacillati</taxon>
        <taxon>Actinomycetota</taxon>
        <taxon>Actinomycetes</taxon>
        <taxon>Mycobacteriales</taxon>
        <taxon>Mycobacteriaceae</taxon>
        <taxon>Mycobacterium</taxon>
    </lineage>
</organism>
<dbReference type="GO" id="GO:0016765">
    <property type="term" value="F:transferase activity, transferring alkyl or aryl (other than methyl) groups"/>
    <property type="evidence" value="ECO:0007669"/>
    <property type="project" value="InterPro"/>
</dbReference>
<dbReference type="Gene3D" id="1.10.357.140">
    <property type="entry name" value="UbiA prenyltransferase"/>
    <property type="match status" value="1"/>
</dbReference>
<keyword evidence="6" id="KW-1185">Reference proteome</keyword>
<keyword evidence="3" id="KW-1133">Transmembrane helix</keyword>
<dbReference type="InterPro" id="IPR000537">
    <property type="entry name" value="UbiA_prenyltransferase"/>
</dbReference>
<dbReference type="Proteomes" id="UP000467236">
    <property type="component" value="Chromosome"/>
</dbReference>
<dbReference type="PANTHER" id="PTHR42723">
    <property type="entry name" value="CHLOROPHYLL SYNTHASE"/>
    <property type="match status" value="1"/>
</dbReference>
<evidence type="ECO:0000313" key="5">
    <source>
        <dbReference type="EMBL" id="BBX73585.1"/>
    </source>
</evidence>
<sequence>MDQVVLGVGRPVKVKAYLDLMRAPAALTVLGDTAVGGIWSGRPLAGRRLALPPASALLYWSGMVLNDWADRERDAVERPERPIPSGQVSPGSALSVAAALAAAGVVTATAVAGRHGLAAASRIMLCVAAYDLAAKDTAAGPLVMSGCRFLDVMLGASPNYRAALVPASVVGLHTTAVTVLSRCEVTGSERSLPAIVGALAGAVATSAMLAGAGYRAAPAGAVYLWSFGPGLWKAWRQPTAAVIRAAVRDGIASTIAVQAMLAARAPRSHTMLALCGLAIGLRLKVSAPKPTEVT</sequence>
<dbReference type="PANTHER" id="PTHR42723:SF1">
    <property type="entry name" value="CHLOROPHYLL SYNTHASE, CHLOROPLASTIC"/>
    <property type="match status" value="1"/>
</dbReference>
<accession>A0A7I7MN53</accession>
<dbReference type="EMBL" id="AP022575">
    <property type="protein sequence ID" value="BBX73585.1"/>
    <property type="molecule type" value="Genomic_DNA"/>
</dbReference>
<keyword evidence="5" id="KW-0808">Transferase</keyword>
<dbReference type="RefSeq" id="WP_232065458.1">
    <property type="nucleotide sequence ID" value="NZ_AP022575.1"/>
</dbReference>
<reference evidence="5 6" key="1">
    <citation type="journal article" date="2019" name="Emerg. Microbes Infect.">
        <title>Comprehensive subspecies identification of 175 nontuberculous mycobacteria species based on 7547 genomic profiles.</title>
        <authorList>
            <person name="Matsumoto Y."/>
            <person name="Kinjo T."/>
            <person name="Motooka D."/>
            <person name="Nabeya D."/>
            <person name="Jung N."/>
            <person name="Uechi K."/>
            <person name="Horii T."/>
            <person name="Iida T."/>
            <person name="Fujita J."/>
            <person name="Nakamura S."/>
        </authorList>
    </citation>
    <scope>NUCLEOTIDE SEQUENCE [LARGE SCALE GENOMIC DNA]</scope>
    <source>
        <strain evidence="5 6">JCM 14233</strain>
    </source>
</reference>
<dbReference type="InterPro" id="IPR050475">
    <property type="entry name" value="Prenyltransferase_related"/>
</dbReference>
<dbReference type="InterPro" id="IPR044878">
    <property type="entry name" value="UbiA_sf"/>
</dbReference>
<dbReference type="Pfam" id="PF01040">
    <property type="entry name" value="UbiA"/>
    <property type="match status" value="1"/>
</dbReference>
<dbReference type="AlphaFoldDB" id="A0A7I7MN53"/>
<name>A0A7I7MN53_9MYCO</name>
<evidence type="ECO:0000256" key="4">
    <source>
        <dbReference type="ARBA" id="ARBA00023136"/>
    </source>
</evidence>
<dbReference type="CDD" id="cd13964">
    <property type="entry name" value="PT_UbiA_1"/>
    <property type="match status" value="1"/>
</dbReference>
<evidence type="ECO:0000256" key="2">
    <source>
        <dbReference type="ARBA" id="ARBA00022692"/>
    </source>
</evidence>
<dbReference type="GO" id="GO:0016020">
    <property type="term" value="C:membrane"/>
    <property type="evidence" value="ECO:0007669"/>
    <property type="project" value="UniProtKB-SubCell"/>
</dbReference>
<protein>
    <submittedName>
        <fullName evidence="5">Transferase</fullName>
    </submittedName>
</protein>
<keyword evidence="2" id="KW-0812">Transmembrane</keyword>
<gene>
    <name evidence="5" type="ORF">MSHI_14910</name>
</gene>
<evidence type="ECO:0000256" key="1">
    <source>
        <dbReference type="ARBA" id="ARBA00004141"/>
    </source>
</evidence>
<dbReference type="KEGG" id="mshj:MSHI_14910"/>
<proteinExistence type="predicted"/>
<keyword evidence="4" id="KW-0472">Membrane</keyword>
<evidence type="ECO:0000313" key="6">
    <source>
        <dbReference type="Proteomes" id="UP000467236"/>
    </source>
</evidence>